<keyword evidence="2" id="KW-0169">Cobalamin biosynthesis</keyword>
<dbReference type="InterPro" id="IPR003723">
    <property type="entry name" value="Precorrin-6x_reduct"/>
</dbReference>
<protein>
    <submittedName>
        <fullName evidence="4">Cobalt-precorrin-6A reductase</fullName>
        <ecNumber evidence="4">1.3.1.106</ecNumber>
    </submittedName>
</protein>
<dbReference type="Pfam" id="PF02571">
    <property type="entry name" value="CbiJ"/>
    <property type="match status" value="1"/>
</dbReference>
<proteinExistence type="predicted"/>
<dbReference type="EMBL" id="CP076668">
    <property type="protein sequence ID" value="QWU82723.1"/>
    <property type="molecule type" value="Genomic_DNA"/>
</dbReference>
<evidence type="ECO:0000313" key="4">
    <source>
        <dbReference type="EMBL" id="QWU82723.1"/>
    </source>
</evidence>
<dbReference type="EC" id="1.3.1.106" evidence="4"/>
<dbReference type="GO" id="GO:0016491">
    <property type="term" value="F:oxidoreductase activity"/>
    <property type="evidence" value="ECO:0007669"/>
    <property type="project" value="UniProtKB-KW"/>
</dbReference>
<evidence type="ECO:0000256" key="3">
    <source>
        <dbReference type="ARBA" id="ARBA00023002"/>
    </source>
</evidence>
<evidence type="ECO:0000313" key="5">
    <source>
        <dbReference type="Proteomes" id="UP000683401"/>
    </source>
</evidence>
<evidence type="ECO:0000256" key="1">
    <source>
        <dbReference type="ARBA" id="ARBA00004953"/>
    </source>
</evidence>
<dbReference type="PROSITE" id="PS51014">
    <property type="entry name" value="COBK_CBIJ"/>
    <property type="match status" value="1"/>
</dbReference>
<keyword evidence="5" id="KW-1185">Reference proteome</keyword>
<evidence type="ECO:0000256" key="2">
    <source>
        <dbReference type="ARBA" id="ARBA00022573"/>
    </source>
</evidence>
<accession>A0ABX8HTC3</accession>
<name>A0ABX8HTC3_9PSED</name>
<dbReference type="NCBIfam" id="NF005969">
    <property type="entry name" value="PRK08057.1-3"/>
    <property type="match status" value="1"/>
</dbReference>
<sequence length="254" mass="28194">MKRILLLGGVTEALAIARTLGPQHFYSLAGVGRVPTDLTCQLKVGGYGGAEGMAQFIRENDVDLLLDATHPYAAQISRNAAVAAGLAGIACWALRRPAWQPGPGDDWREVADWAELTTALRPFKRPLFTLGREPLQHLHEIPEHQFWTLRALDPYPGNERCEVIGARGPFHLEDERALFERRQIDVLISKNSGSSSTEPKLEVARERGLPVLVLKRPDLPEVDRVLESVEEALSALSEAHTCHLWEGPWPRRPA</sequence>
<dbReference type="PANTHER" id="PTHR36925">
    <property type="entry name" value="COBALT-PRECORRIN-6A REDUCTASE"/>
    <property type="match status" value="1"/>
</dbReference>
<comment type="pathway">
    <text evidence="1">Cofactor biosynthesis; adenosylcobalamin biosynthesis.</text>
</comment>
<dbReference type="PANTHER" id="PTHR36925:SF1">
    <property type="entry name" value="COBALT-PRECORRIN-6A REDUCTASE"/>
    <property type="match status" value="1"/>
</dbReference>
<keyword evidence="3 4" id="KW-0560">Oxidoreductase</keyword>
<reference evidence="5" key="1">
    <citation type="submission" date="2021-06" db="EMBL/GenBank/DDBJ databases">
        <title>Identification of Pseudomonas cichorii causing bacterial leaf black spot of flue-cured tobacco, a new disease in China.</title>
        <authorList>
            <person name="Lu C.-H."/>
        </authorList>
    </citation>
    <scope>NUCLEOTIDE SEQUENCE [LARGE SCALE GENOMIC DNA]</scope>
    <source>
        <strain evidence="5">LJ2</strain>
    </source>
</reference>
<dbReference type="Proteomes" id="UP000683401">
    <property type="component" value="Chromosome"/>
</dbReference>
<organism evidence="4 5">
    <name type="scientific">Pseudomonas lijiangensis</name>
    <dbReference type="NCBI Taxonomy" id="2995658"/>
    <lineage>
        <taxon>Bacteria</taxon>
        <taxon>Pseudomonadati</taxon>
        <taxon>Pseudomonadota</taxon>
        <taxon>Gammaproteobacteria</taxon>
        <taxon>Pseudomonadales</taxon>
        <taxon>Pseudomonadaceae</taxon>
        <taxon>Pseudomonas</taxon>
    </lineage>
</organism>
<gene>
    <name evidence="4" type="ORF">KQP88_22455</name>
</gene>
<dbReference type="RefSeq" id="WP_216704206.1">
    <property type="nucleotide sequence ID" value="NZ_CP076668.1"/>
</dbReference>
<dbReference type="NCBIfam" id="NF005968">
    <property type="entry name" value="PRK08057.1-2"/>
    <property type="match status" value="1"/>
</dbReference>